<reference evidence="2 3" key="1">
    <citation type="submission" date="2023-07" db="EMBL/GenBank/DDBJ databases">
        <title>Comparative genomics of wheat-associated soil bacteria to identify genetic determinants of phenazine resistance.</title>
        <authorList>
            <person name="Mouncey N."/>
        </authorList>
    </citation>
    <scope>NUCLEOTIDE SEQUENCE [LARGE SCALE GENOMIC DNA]</scope>
    <source>
        <strain evidence="2 3">W4I19-2</strain>
    </source>
</reference>
<keyword evidence="3" id="KW-1185">Reference proteome</keyword>
<comment type="caution">
    <text evidence="2">The sequence shown here is derived from an EMBL/GenBank/DDBJ whole genome shotgun (WGS) entry which is preliminary data.</text>
</comment>
<accession>A0ABU0Q3F1</accession>
<evidence type="ECO:0000256" key="1">
    <source>
        <dbReference type="SAM" id="MobiDB-lite"/>
    </source>
</evidence>
<proteinExistence type="predicted"/>
<evidence type="ECO:0000313" key="3">
    <source>
        <dbReference type="Proteomes" id="UP001243364"/>
    </source>
</evidence>
<dbReference type="EMBL" id="JAUSYA010000001">
    <property type="protein sequence ID" value="MDQ0685124.1"/>
    <property type="molecule type" value="Genomic_DNA"/>
</dbReference>
<name>A0ABU0Q3F1_STRAH</name>
<dbReference type="Proteomes" id="UP001243364">
    <property type="component" value="Unassembled WGS sequence"/>
</dbReference>
<feature type="region of interest" description="Disordered" evidence="1">
    <location>
        <begin position="101"/>
        <end position="132"/>
    </location>
</feature>
<dbReference type="SUPFAM" id="SSF54631">
    <property type="entry name" value="CBS-domain pair"/>
    <property type="match status" value="1"/>
</dbReference>
<evidence type="ECO:0000313" key="2">
    <source>
        <dbReference type="EMBL" id="MDQ0685124.1"/>
    </source>
</evidence>
<dbReference type="RefSeq" id="WP_373431661.1">
    <property type="nucleotide sequence ID" value="NZ_JAUSYA010000001.1"/>
</dbReference>
<gene>
    <name evidence="2" type="ORF">QFZ56_004087</name>
</gene>
<sequence>MTPAQTQYRTTAHPVPATMALTVALTTTTAMGDGVDAHAPRVSDDMTVEVALAVMAGARVGYLTVCDGDDQSTGVVTLARLAALRGSSAYTDRIRLRDVLDGSPRSRGIRAGARPGDAGEHARTPGGLALSH</sequence>
<dbReference type="InterPro" id="IPR046342">
    <property type="entry name" value="CBS_dom_sf"/>
</dbReference>
<protein>
    <submittedName>
        <fullName evidence="2">CBS domain-containing protein</fullName>
    </submittedName>
</protein>
<organism evidence="2 3">
    <name type="scientific">Streptomyces achromogenes</name>
    <dbReference type="NCBI Taxonomy" id="67255"/>
    <lineage>
        <taxon>Bacteria</taxon>
        <taxon>Bacillati</taxon>
        <taxon>Actinomycetota</taxon>
        <taxon>Actinomycetes</taxon>
        <taxon>Kitasatosporales</taxon>
        <taxon>Streptomycetaceae</taxon>
        <taxon>Streptomyces</taxon>
    </lineage>
</organism>